<evidence type="ECO:0000256" key="2">
    <source>
        <dbReference type="ARBA" id="ARBA00022692"/>
    </source>
</evidence>
<reference evidence="7" key="2">
    <citation type="submission" date="2020-09" db="EMBL/GenBank/DDBJ databases">
        <authorList>
            <person name="Sun Q."/>
            <person name="Ohkuma M."/>
        </authorList>
    </citation>
    <scope>NUCLEOTIDE SEQUENCE</scope>
    <source>
        <strain evidence="7">JCM 19596</strain>
    </source>
</reference>
<evidence type="ECO:0000259" key="6">
    <source>
        <dbReference type="PROSITE" id="PS51012"/>
    </source>
</evidence>
<evidence type="ECO:0000256" key="4">
    <source>
        <dbReference type="ARBA" id="ARBA00023136"/>
    </source>
</evidence>
<feature type="transmembrane region" description="Helical" evidence="5">
    <location>
        <begin position="34"/>
        <end position="62"/>
    </location>
</feature>
<dbReference type="InterPro" id="IPR051784">
    <property type="entry name" value="Nod_factor_ABC_transporter"/>
</dbReference>
<dbReference type="Pfam" id="PF01061">
    <property type="entry name" value="ABC2_membrane"/>
    <property type="match status" value="1"/>
</dbReference>
<evidence type="ECO:0000256" key="1">
    <source>
        <dbReference type="ARBA" id="ARBA00004141"/>
    </source>
</evidence>
<proteinExistence type="predicted"/>
<comment type="caution">
    <text evidence="7">The sequence shown here is derived from an EMBL/GenBank/DDBJ whole genome shotgun (WGS) entry which is preliminary data.</text>
</comment>
<feature type="domain" description="ABC transmembrane type-2" evidence="6">
    <location>
        <begin position="79"/>
        <end position="162"/>
    </location>
</feature>
<dbReference type="EMBL" id="BMPG01000003">
    <property type="protein sequence ID" value="GGL67179.1"/>
    <property type="molecule type" value="Genomic_DNA"/>
</dbReference>
<sequence>MFANRAPGQAQLIRKVALWVDTGGSPGTYVQTGLAGVLGIVAVVIVFSLWFAAFSNIAALVTRDSESTAVWTNLLQFSLLFVSSAFLPVSVLPEWMQVVATVNPVTYGVDAVRALMLGQDVLTVIDVAAFSGIWNTIVPAVVVLGVLDLVVGGIAVVLLHRVASSRVR</sequence>
<feature type="transmembrane region" description="Helical" evidence="5">
    <location>
        <begin position="137"/>
        <end position="159"/>
    </location>
</feature>
<evidence type="ECO:0000256" key="5">
    <source>
        <dbReference type="SAM" id="Phobius"/>
    </source>
</evidence>
<dbReference type="PROSITE" id="PS51012">
    <property type="entry name" value="ABC_TM2"/>
    <property type="match status" value="1"/>
</dbReference>
<keyword evidence="4 5" id="KW-0472">Membrane</keyword>
<accession>A0A830F6A2</accession>
<comment type="subcellular location">
    <subcellularLocation>
        <location evidence="1">Membrane</location>
        <topology evidence="1">Multi-pass membrane protein</topology>
    </subcellularLocation>
</comment>
<dbReference type="AlphaFoldDB" id="A0A830F6A2"/>
<reference evidence="7" key="1">
    <citation type="journal article" date="2014" name="Int. J. Syst. Evol. Microbiol.">
        <title>Complete genome sequence of Corynebacterium casei LMG S-19264T (=DSM 44701T), isolated from a smear-ripened cheese.</title>
        <authorList>
            <consortium name="US DOE Joint Genome Institute (JGI-PGF)"/>
            <person name="Walter F."/>
            <person name="Albersmeier A."/>
            <person name="Kalinowski J."/>
            <person name="Ruckert C."/>
        </authorList>
    </citation>
    <scope>NUCLEOTIDE SEQUENCE</scope>
    <source>
        <strain evidence="7">JCM 19596</strain>
    </source>
</reference>
<name>A0A830F6A2_9EURY</name>
<dbReference type="PANTHER" id="PTHR43229:SF2">
    <property type="entry name" value="NODULATION PROTEIN J"/>
    <property type="match status" value="1"/>
</dbReference>
<dbReference type="InterPro" id="IPR013525">
    <property type="entry name" value="ABC2_TM"/>
</dbReference>
<evidence type="ECO:0000313" key="8">
    <source>
        <dbReference type="Proteomes" id="UP000607197"/>
    </source>
</evidence>
<organism evidence="7 8">
    <name type="scientific">Halocalculus aciditolerans</name>
    <dbReference type="NCBI Taxonomy" id="1383812"/>
    <lineage>
        <taxon>Archaea</taxon>
        <taxon>Methanobacteriati</taxon>
        <taxon>Methanobacteriota</taxon>
        <taxon>Stenosarchaea group</taxon>
        <taxon>Halobacteria</taxon>
        <taxon>Halobacteriales</taxon>
        <taxon>Halobacteriaceae</taxon>
        <taxon>Halocalculus</taxon>
    </lineage>
</organism>
<dbReference type="GO" id="GO:0140359">
    <property type="term" value="F:ABC-type transporter activity"/>
    <property type="evidence" value="ECO:0007669"/>
    <property type="project" value="InterPro"/>
</dbReference>
<dbReference type="InterPro" id="IPR000412">
    <property type="entry name" value="ABC_2_transport"/>
</dbReference>
<dbReference type="InterPro" id="IPR047817">
    <property type="entry name" value="ABC2_TM_bact-type"/>
</dbReference>
<feature type="transmembrane region" description="Helical" evidence="5">
    <location>
        <begin position="74"/>
        <end position="92"/>
    </location>
</feature>
<dbReference type="PANTHER" id="PTHR43229">
    <property type="entry name" value="NODULATION PROTEIN J"/>
    <property type="match status" value="1"/>
</dbReference>
<protein>
    <recommendedName>
        <fullName evidence="6">ABC transmembrane type-2 domain-containing protein</fullName>
    </recommendedName>
</protein>
<keyword evidence="8" id="KW-1185">Reference proteome</keyword>
<evidence type="ECO:0000313" key="7">
    <source>
        <dbReference type="EMBL" id="GGL67179.1"/>
    </source>
</evidence>
<evidence type="ECO:0000256" key="3">
    <source>
        <dbReference type="ARBA" id="ARBA00022989"/>
    </source>
</evidence>
<dbReference type="PRINTS" id="PR00164">
    <property type="entry name" value="ABC2TRNSPORT"/>
</dbReference>
<dbReference type="Proteomes" id="UP000607197">
    <property type="component" value="Unassembled WGS sequence"/>
</dbReference>
<keyword evidence="3 5" id="KW-1133">Transmembrane helix</keyword>
<gene>
    <name evidence="7" type="ORF">GCM10009039_26490</name>
</gene>
<keyword evidence="2 5" id="KW-0812">Transmembrane</keyword>
<dbReference type="GO" id="GO:0043190">
    <property type="term" value="C:ATP-binding cassette (ABC) transporter complex"/>
    <property type="evidence" value="ECO:0007669"/>
    <property type="project" value="InterPro"/>
</dbReference>